<keyword evidence="2" id="KW-1185">Reference proteome</keyword>
<organism evidence="1 2">
    <name type="scientific">Pistacia atlantica</name>
    <dbReference type="NCBI Taxonomy" id="434234"/>
    <lineage>
        <taxon>Eukaryota</taxon>
        <taxon>Viridiplantae</taxon>
        <taxon>Streptophyta</taxon>
        <taxon>Embryophyta</taxon>
        <taxon>Tracheophyta</taxon>
        <taxon>Spermatophyta</taxon>
        <taxon>Magnoliopsida</taxon>
        <taxon>eudicotyledons</taxon>
        <taxon>Gunneridae</taxon>
        <taxon>Pentapetalae</taxon>
        <taxon>rosids</taxon>
        <taxon>malvids</taxon>
        <taxon>Sapindales</taxon>
        <taxon>Anacardiaceae</taxon>
        <taxon>Pistacia</taxon>
    </lineage>
</organism>
<dbReference type="Proteomes" id="UP001164250">
    <property type="component" value="Chromosome 13"/>
</dbReference>
<name>A0ACC0ZXB7_9ROSI</name>
<accession>A0ACC0ZXB7</accession>
<sequence>MPLCCWSFPFTTRRIFKIIMLVDAAHCALNAMGFKDVEIVVAETGWPYRGYPNEVGLSVENANDYNGNLSKM</sequence>
<dbReference type="EMBL" id="CM047909">
    <property type="protein sequence ID" value="KAJ0079879.1"/>
    <property type="molecule type" value="Genomic_DNA"/>
</dbReference>
<comment type="caution">
    <text evidence="1">The sequence shown here is derived from an EMBL/GenBank/DDBJ whole genome shotgun (WGS) entry which is preliminary data.</text>
</comment>
<reference evidence="2" key="1">
    <citation type="journal article" date="2023" name="G3 (Bethesda)">
        <title>Genome assembly and association tests identify interacting loci associated with vigor, precocity, and sex in interspecific pistachio rootstocks.</title>
        <authorList>
            <person name="Palmer W."/>
            <person name="Jacygrad E."/>
            <person name="Sagayaradj S."/>
            <person name="Cavanaugh K."/>
            <person name="Han R."/>
            <person name="Bertier L."/>
            <person name="Beede B."/>
            <person name="Kafkas S."/>
            <person name="Golino D."/>
            <person name="Preece J."/>
            <person name="Michelmore R."/>
        </authorList>
    </citation>
    <scope>NUCLEOTIDE SEQUENCE [LARGE SCALE GENOMIC DNA]</scope>
</reference>
<gene>
    <name evidence="1" type="ORF">Patl1_23562</name>
</gene>
<proteinExistence type="predicted"/>
<protein>
    <submittedName>
        <fullName evidence="1">Uncharacterized protein</fullName>
    </submittedName>
</protein>
<evidence type="ECO:0000313" key="2">
    <source>
        <dbReference type="Proteomes" id="UP001164250"/>
    </source>
</evidence>
<evidence type="ECO:0000313" key="1">
    <source>
        <dbReference type="EMBL" id="KAJ0079879.1"/>
    </source>
</evidence>